<protein>
    <recommendedName>
        <fullName evidence="6">BZIP domain-containing protein</fullName>
    </recommendedName>
</protein>
<dbReference type="GO" id="GO:0000976">
    <property type="term" value="F:transcription cis-regulatory region binding"/>
    <property type="evidence" value="ECO:0007669"/>
    <property type="project" value="InterPro"/>
</dbReference>
<evidence type="ECO:0000256" key="3">
    <source>
        <dbReference type="SAM" id="MobiDB-lite"/>
    </source>
</evidence>
<evidence type="ECO:0000313" key="5">
    <source>
        <dbReference type="Proteomes" id="UP000469452"/>
    </source>
</evidence>
<feature type="region of interest" description="Disordered" evidence="3">
    <location>
        <begin position="82"/>
        <end position="188"/>
    </location>
</feature>
<evidence type="ECO:0000256" key="1">
    <source>
        <dbReference type="ARBA" id="ARBA00004123"/>
    </source>
</evidence>
<feature type="compositionally biased region" description="Basic and acidic residues" evidence="3">
    <location>
        <begin position="159"/>
        <end position="168"/>
    </location>
</feature>
<proteinExistence type="predicted"/>
<reference evidence="4 5" key="1">
    <citation type="submission" date="2019-06" db="EMBL/GenBank/DDBJ databases">
        <title>Genomics analysis of Aphanomyces spp. identifies a new class of oomycete effector associated with host adaptation.</title>
        <authorList>
            <person name="Gaulin E."/>
        </authorList>
    </citation>
    <scope>NUCLEOTIDE SEQUENCE [LARGE SCALE GENOMIC DNA]</scope>
    <source>
        <strain evidence="4 5">E</strain>
    </source>
</reference>
<dbReference type="InterPro" id="IPR023393">
    <property type="entry name" value="START-like_dom_sf"/>
</dbReference>
<dbReference type="PANTHER" id="PTHR40621">
    <property type="entry name" value="TRANSCRIPTION FACTOR KAPC-RELATED"/>
    <property type="match status" value="1"/>
</dbReference>
<sequence>NHVMDRYGNHLGGGGGHGQHNQHPGQHPGHHGGNQQHGHHPMNGSNGGLNMNGLPQLNMGGMPPMSNGYDLGGYDQGNSYMNQTSYLNVPPPAMHSQSGGSGMQSLSSSAAHSPMPAATNNAPKAAKAKPAVAASRKRKAPSETQSIPDAPDSPTSSKGGDENSSDPKARRRAQIAKAARKHRQRQKDELVALRDKVKDLKEQIEVLQSSEPSEHDTEIGWKQEAEQHAEIRARVDQENEFLRKTLMEQMKFIQRLQDYFTKQPLLNAPSLNKMLTSSPSMGMSAPPAPALMPPPTMPSSFFQLPTVSFRETLQKLADEGMQMCTDSIQYGEQLFRAPLVPNMTYLGMTVQYEVAKDAINVFSRLTIPHVNFVGAADKIWDLYSSRQFHLDFPLTESFEVLDAIDNDTKYTRSILNLTLPNPDKNGNSKVKSERLHIVKRRNVGNAVYIASRSVNDDPSWPPTPSYVRRNMNVGIMLRDTVDEGRPATECMWCIKVIMDQYTDTSVVANSQDTILRNLFEVTPAFFKAMVEKVQL</sequence>
<dbReference type="SUPFAM" id="SSF57959">
    <property type="entry name" value="Leucine zipper domain"/>
    <property type="match status" value="1"/>
</dbReference>
<dbReference type="SUPFAM" id="SSF55961">
    <property type="entry name" value="Bet v1-like"/>
    <property type="match status" value="1"/>
</dbReference>
<dbReference type="GO" id="GO:0001228">
    <property type="term" value="F:DNA-binding transcription activator activity, RNA polymerase II-specific"/>
    <property type="evidence" value="ECO:0007669"/>
    <property type="project" value="TreeGrafter"/>
</dbReference>
<feature type="compositionally biased region" description="Polar residues" evidence="3">
    <location>
        <begin position="143"/>
        <end position="158"/>
    </location>
</feature>
<organism evidence="4 5">
    <name type="scientific">Aphanomyces astaci</name>
    <name type="common">Crayfish plague agent</name>
    <dbReference type="NCBI Taxonomy" id="112090"/>
    <lineage>
        <taxon>Eukaryota</taxon>
        <taxon>Sar</taxon>
        <taxon>Stramenopiles</taxon>
        <taxon>Oomycota</taxon>
        <taxon>Saprolegniomycetes</taxon>
        <taxon>Saprolegniales</taxon>
        <taxon>Verrucalvaceae</taxon>
        <taxon>Aphanomyces</taxon>
    </lineage>
</organism>
<dbReference type="VEuPathDB" id="FungiDB:H257_05891"/>
<keyword evidence="2" id="KW-0539">Nucleus</keyword>
<dbReference type="AlphaFoldDB" id="A0A6A4ZF71"/>
<accession>A0A6A4ZF71</accession>
<feature type="non-terminal residue" evidence="4">
    <location>
        <position position="1"/>
    </location>
</feature>
<comment type="caution">
    <text evidence="4">The sequence shown here is derived from an EMBL/GenBank/DDBJ whole genome shotgun (WGS) entry which is preliminary data.</text>
</comment>
<dbReference type="Proteomes" id="UP000469452">
    <property type="component" value="Unassembled WGS sequence"/>
</dbReference>
<evidence type="ECO:0000313" key="4">
    <source>
        <dbReference type="EMBL" id="KAF0712962.1"/>
    </source>
</evidence>
<feature type="compositionally biased region" description="Low complexity" evidence="3">
    <location>
        <begin position="94"/>
        <end position="134"/>
    </location>
</feature>
<dbReference type="Gene3D" id="3.30.530.20">
    <property type="match status" value="1"/>
</dbReference>
<feature type="region of interest" description="Disordered" evidence="3">
    <location>
        <begin position="1"/>
        <end position="64"/>
    </location>
</feature>
<evidence type="ECO:0008006" key="6">
    <source>
        <dbReference type="Google" id="ProtNLM"/>
    </source>
</evidence>
<gene>
    <name evidence="4" type="ORF">AaE_011904</name>
</gene>
<feature type="compositionally biased region" description="Low complexity" evidence="3">
    <location>
        <begin position="19"/>
        <end position="54"/>
    </location>
</feature>
<dbReference type="EMBL" id="VJMI01017660">
    <property type="protein sequence ID" value="KAF0712962.1"/>
    <property type="molecule type" value="Genomic_DNA"/>
</dbReference>
<comment type="subcellular location">
    <subcellularLocation>
        <location evidence="1">Nucleus</location>
    </subcellularLocation>
</comment>
<evidence type="ECO:0000256" key="2">
    <source>
        <dbReference type="ARBA" id="ARBA00023242"/>
    </source>
</evidence>
<dbReference type="InterPro" id="IPR046347">
    <property type="entry name" value="bZIP_sf"/>
</dbReference>
<name>A0A6A4ZF71_APHAT</name>
<feature type="compositionally biased region" description="Basic residues" evidence="3">
    <location>
        <begin position="169"/>
        <end position="185"/>
    </location>
</feature>
<dbReference type="CDD" id="cd14686">
    <property type="entry name" value="bZIP"/>
    <property type="match status" value="1"/>
</dbReference>
<dbReference type="InterPro" id="IPR050936">
    <property type="entry name" value="AP-1-like"/>
</dbReference>
<dbReference type="PANTHER" id="PTHR40621:SF6">
    <property type="entry name" value="AP-1-LIKE TRANSCRIPTION FACTOR YAP1-RELATED"/>
    <property type="match status" value="1"/>
</dbReference>
<dbReference type="GO" id="GO:0090575">
    <property type="term" value="C:RNA polymerase II transcription regulator complex"/>
    <property type="evidence" value="ECO:0007669"/>
    <property type="project" value="TreeGrafter"/>
</dbReference>